<name>G2QLP9_THET4</name>
<organism evidence="1 2">
    <name type="scientific">Thermothelomyces thermophilus (strain ATCC 42464 / BCRC 31852 / DSM 1799)</name>
    <name type="common">Sporotrichum thermophile</name>
    <dbReference type="NCBI Taxonomy" id="573729"/>
    <lineage>
        <taxon>Eukaryota</taxon>
        <taxon>Fungi</taxon>
        <taxon>Dikarya</taxon>
        <taxon>Ascomycota</taxon>
        <taxon>Pezizomycotina</taxon>
        <taxon>Sordariomycetes</taxon>
        <taxon>Sordariomycetidae</taxon>
        <taxon>Sordariales</taxon>
        <taxon>Chaetomiaceae</taxon>
        <taxon>Thermothelomyces</taxon>
    </lineage>
</organism>
<dbReference type="VEuPathDB" id="FungiDB:MYCTH_2310585"/>
<reference evidence="1 2" key="1">
    <citation type="journal article" date="2011" name="Nat. Biotechnol.">
        <title>Comparative genomic analysis of the thermophilic biomass-degrading fungi Myceliophthora thermophila and Thielavia terrestris.</title>
        <authorList>
            <person name="Berka R.M."/>
            <person name="Grigoriev I.V."/>
            <person name="Otillar R."/>
            <person name="Salamov A."/>
            <person name="Grimwood J."/>
            <person name="Reid I."/>
            <person name="Ishmael N."/>
            <person name="John T."/>
            <person name="Darmond C."/>
            <person name="Moisan M.-C."/>
            <person name="Henrissat B."/>
            <person name="Coutinho P.M."/>
            <person name="Lombard V."/>
            <person name="Natvig D.O."/>
            <person name="Lindquist E."/>
            <person name="Schmutz J."/>
            <person name="Lucas S."/>
            <person name="Harris P."/>
            <person name="Powlowski J."/>
            <person name="Bellemare A."/>
            <person name="Taylor D."/>
            <person name="Butler G."/>
            <person name="de Vries R.P."/>
            <person name="Allijn I.E."/>
            <person name="van den Brink J."/>
            <person name="Ushinsky S."/>
            <person name="Storms R."/>
            <person name="Powell A.J."/>
            <person name="Paulsen I.T."/>
            <person name="Elbourne L.D.H."/>
            <person name="Baker S.E."/>
            <person name="Magnuson J."/>
            <person name="LaBoissiere S."/>
            <person name="Clutterbuck A.J."/>
            <person name="Martinez D."/>
            <person name="Wogulis M."/>
            <person name="de Leon A.L."/>
            <person name="Rey M.W."/>
            <person name="Tsang A."/>
        </authorList>
    </citation>
    <scope>NUCLEOTIDE SEQUENCE [LARGE SCALE GENOMIC DNA]</scope>
    <source>
        <strain evidence="2">ATCC 42464 / BCRC 31852 / DSM 1799</strain>
    </source>
</reference>
<dbReference type="HOGENOM" id="CLU_3088956_0_0_1"/>
<dbReference type="Proteomes" id="UP000007322">
    <property type="component" value="Chromosome 6"/>
</dbReference>
<evidence type="ECO:0000313" key="1">
    <source>
        <dbReference type="EMBL" id="AEO60879.1"/>
    </source>
</evidence>
<dbReference type="AlphaFoldDB" id="G2QLP9"/>
<evidence type="ECO:0000313" key="2">
    <source>
        <dbReference type="Proteomes" id="UP000007322"/>
    </source>
</evidence>
<accession>G2QLP9</accession>
<gene>
    <name evidence="1" type="ORF">MYCTH_2310585</name>
</gene>
<sequence length="52" mass="6053">MEARAERAAPPPFPRRLEELRQARLVPPSWLAWESPQIYPASLRIPVRDGHH</sequence>
<proteinExistence type="predicted"/>
<dbReference type="KEGG" id="mtm:MYCTH_2310585"/>
<dbReference type="RefSeq" id="XP_003666124.1">
    <property type="nucleotide sequence ID" value="XM_003666076.1"/>
</dbReference>
<keyword evidence="2" id="KW-1185">Reference proteome</keyword>
<dbReference type="EMBL" id="CP003007">
    <property type="protein sequence ID" value="AEO60879.1"/>
    <property type="molecule type" value="Genomic_DNA"/>
</dbReference>
<dbReference type="GeneID" id="11514183"/>
<dbReference type="InParanoid" id="G2QLP9"/>
<protein>
    <submittedName>
        <fullName evidence="1">Uncharacterized protein</fullName>
    </submittedName>
</protein>